<reference evidence="4 5" key="1">
    <citation type="journal article" date="2015" name="Genome Biol. Evol.">
        <title>Comparative Genomics of a Bacterivorous Green Alga Reveals Evolutionary Causalities and Consequences of Phago-Mixotrophic Mode of Nutrition.</title>
        <authorList>
            <person name="Burns J.A."/>
            <person name="Paasch A."/>
            <person name="Narechania A."/>
            <person name="Kim E."/>
        </authorList>
    </citation>
    <scope>NUCLEOTIDE SEQUENCE [LARGE SCALE GENOMIC DNA]</scope>
    <source>
        <strain evidence="4 5">PLY_AMNH</strain>
    </source>
</reference>
<feature type="domain" description="Cyclic nucleotide-binding" evidence="3">
    <location>
        <begin position="125"/>
        <end position="228"/>
    </location>
</feature>
<feature type="compositionally biased region" description="Basic and acidic residues" evidence="2">
    <location>
        <begin position="453"/>
        <end position="465"/>
    </location>
</feature>
<dbReference type="CDD" id="cd00038">
    <property type="entry name" value="CAP_ED"/>
    <property type="match status" value="2"/>
</dbReference>
<name>A0AAE0LJ51_9CHLO</name>
<organism evidence="4 5">
    <name type="scientific">Cymbomonas tetramitiformis</name>
    <dbReference type="NCBI Taxonomy" id="36881"/>
    <lineage>
        <taxon>Eukaryota</taxon>
        <taxon>Viridiplantae</taxon>
        <taxon>Chlorophyta</taxon>
        <taxon>Pyramimonadophyceae</taxon>
        <taxon>Pyramimonadales</taxon>
        <taxon>Pyramimonadaceae</taxon>
        <taxon>Cymbomonas</taxon>
    </lineage>
</organism>
<gene>
    <name evidence="4" type="ORF">CYMTET_5769</name>
</gene>
<evidence type="ECO:0000313" key="4">
    <source>
        <dbReference type="EMBL" id="KAK3286684.1"/>
    </source>
</evidence>
<evidence type="ECO:0000256" key="1">
    <source>
        <dbReference type="SAM" id="Coils"/>
    </source>
</evidence>
<dbReference type="InterPro" id="IPR018490">
    <property type="entry name" value="cNMP-bd_dom_sf"/>
</dbReference>
<dbReference type="Proteomes" id="UP001190700">
    <property type="component" value="Unassembled WGS sequence"/>
</dbReference>
<feature type="domain" description="Cyclic nucleotide-binding" evidence="3">
    <location>
        <begin position="500"/>
        <end position="638"/>
    </location>
</feature>
<proteinExistence type="predicted"/>
<dbReference type="SUPFAM" id="SSF51206">
    <property type="entry name" value="cAMP-binding domain-like"/>
    <property type="match status" value="4"/>
</dbReference>
<keyword evidence="5" id="KW-1185">Reference proteome</keyword>
<dbReference type="InterPro" id="IPR014710">
    <property type="entry name" value="RmlC-like_jellyroll"/>
</dbReference>
<dbReference type="PANTHER" id="PTHR23011:SF28">
    <property type="entry name" value="CYCLIC NUCLEOTIDE-BINDING DOMAIN CONTAINING PROTEIN"/>
    <property type="match status" value="1"/>
</dbReference>
<evidence type="ECO:0000256" key="2">
    <source>
        <dbReference type="SAM" id="MobiDB-lite"/>
    </source>
</evidence>
<feature type="region of interest" description="Disordered" evidence="2">
    <location>
        <begin position="832"/>
        <end position="936"/>
    </location>
</feature>
<dbReference type="PANTHER" id="PTHR23011">
    <property type="entry name" value="CYCLIC NUCLEOTIDE-BINDING DOMAIN CONTAINING PROTEIN"/>
    <property type="match status" value="1"/>
</dbReference>
<evidence type="ECO:0000259" key="3">
    <source>
        <dbReference type="PROSITE" id="PS50042"/>
    </source>
</evidence>
<feature type="region of interest" description="Disordered" evidence="2">
    <location>
        <begin position="257"/>
        <end position="277"/>
    </location>
</feature>
<feature type="domain" description="Cyclic nucleotide-binding" evidence="3">
    <location>
        <begin position="8"/>
        <end position="72"/>
    </location>
</feature>
<feature type="region of interest" description="Disordered" evidence="2">
    <location>
        <begin position="1068"/>
        <end position="1091"/>
    </location>
</feature>
<protein>
    <recommendedName>
        <fullName evidence="3">Cyclic nucleotide-binding domain-containing protein</fullName>
    </recommendedName>
</protein>
<dbReference type="PROSITE" id="PS50042">
    <property type="entry name" value="CNMP_BINDING_3"/>
    <property type="match status" value="5"/>
</dbReference>
<feature type="region of interest" description="Disordered" evidence="2">
    <location>
        <begin position="963"/>
        <end position="987"/>
    </location>
</feature>
<sequence>GLAKCIPILRQVDALTLLELMNGMILEYLGQGEVYQYEGDHENKLMLVLDGVVELSHRGEPVAQLTAGMYLGNEIFCANASKSVVNKYTITSISETAQLASLQHTHFMWALIRTMARKVIFQLPGIKDLRDTQRERLLDCVQYHEMEKGTLVCAEGSANGELYLVLEGSVSVHKGDVSHLVAEAERPEAIPSTAGEARVSTGSAQDQLVELAAAPAPRTRHRRRKSTICLMQHNTSQFKRVTRIASSVDLSQFQAYDSSSMPEGSGPDGETAEDGSKTHAALSGTLSAFISHMERQNKDTSLKGLAEEAGPTEEDNVMQRLLEHREDEQRKLQTEIENERKHKIEEERKRQVDLKNAAQKLGMKPKFAQRLRRASLVTKMNNLSNLGEERKIATLDEGRLFCERSFLWGASCNASIITSSTIVVALISREDYLKIKEGDDTNAADDEAAEMQRSADERAKAEKSVAEMPPEMRQALMQSRENRTPQQVELIHSFLQNIPLFSRLTPSQRLQLCRPMEYQKVSAGGVIFNQGEEGDRFYTIISGKVDILVDYSMQQEMNGNKIAKKWLGNKNKNASPEKPPIMRSSLELSEMTNVAQLTIGDQFGELALMTGAPRQATTQAAMDTELMTLDRRMYMRCLRNEANSQIMLRAKSVQGLQLFAGQLQWQMAVRLAYDVQEKDSSANTVLLKQGDVAQEMHIIQTGEACMRMSVRPSGERSDQVIIKQECDADLEAWKRTRDIHRGIHCPKRHMQLGIVTLHSTDSFGEYSIVTDTPARYTVLTNSVCKLYTLGRAPLLRLIKNNKLTKVVLQLAQLSEDRFEERAQRGLSARAWMEQGHQLASSSDSPEPEPEQPPLPLLRLTPASHVSPPKESSMRHLASPPRAVTKRQTRGASTELQPGISGPLCSSPGERSLKARNASKQQPHISPRASAGLHQRPHHDRLALQLQAHEGGIEHLGITADSAAFASRSPRRSPDRRRAHSVSPSPPFMGVLPKLDELRLRLSSRTSRDALLRPASSSTQKLAMANVNLSTQDGSTRGVLADPTSGHGNRVLHQIQGELATLATAVHAVEHEKKTRPTAVLEERDGQETERAQELQGDEVNASFKPFKLLVAPPFFSVNPTEVQAVSARYSQEYAQPAAGSTPRAAASAAAALSAAPTISRTSGALHPLPVPILPLHRAATNQAPAALSVPSRIEDDASAGKSTVPLLFSNLNIESEVKAPLIGRNSTLQSPEPELMSLVPEPDSETSQRALKRFRTAVNVINAANAFSSTLSDIEDSYSSRVHTARWEEESSDIPRLHYLSNPHTLTDRLRAPLIPLQQFSPAELSAVLDATHKDVPSHTKSRASPEVASNSLPIKSTYCAPGVAESEAQIIRNRSGRYGLGPHMQSPLREESKRSSRSAVMSPIRVSFYVQ</sequence>
<accession>A0AAE0LJ51</accession>
<evidence type="ECO:0000313" key="5">
    <source>
        <dbReference type="Proteomes" id="UP001190700"/>
    </source>
</evidence>
<feature type="coiled-coil region" evidence="1">
    <location>
        <begin position="318"/>
        <end position="349"/>
    </location>
</feature>
<feature type="region of interest" description="Disordered" evidence="2">
    <location>
        <begin position="295"/>
        <end position="314"/>
    </location>
</feature>
<feature type="region of interest" description="Disordered" evidence="2">
    <location>
        <begin position="1377"/>
        <end position="1398"/>
    </location>
</feature>
<feature type="domain" description="Cyclic nucleotide-binding" evidence="3">
    <location>
        <begin position="377"/>
        <end position="435"/>
    </location>
</feature>
<dbReference type="EMBL" id="LGRX02001193">
    <property type="protein sequence ID" value="KAK3286684.1"/>
    <property type="molecule type" value="Genomic_DNA"/>
</dbReference>
<feature type="compositionally biased region" description="Basic residues" evidence="2">
    <location>
        <begin position="968"/>
        <end position="979"/>
    </location>
</feature>
<comment type="caution">
    <text evidence="4">The sequence shown here is derived from an EMBL/GenBank/DDBJ whole genome shotgun (WGS) entry which is preliminary data.</text>
</comment>
<dbReference type="PRINTS" id="PR00103">
    <property type="entry name" value="CAMPKINASE"/>
</dbReference>
<feature type="non-terminal residue" evidence="4">
    <location>
        <position position="1"/>
    </location>
</feature>
<dbReference type="Gene3D" id="2.60.120.10">
    <property type="entry name" value="Jelly Rolls"/>
    <property type="match status" value="5"/>
</dbReference>
<feature type="region of interest" description="Disordered" evidence="2">
    <location>
        <begin position="443"/>
        <end position="466"/>
    </location>
</feature>
<keyword evidence="1" id="KW-0175">Coiled coil</keyword>
<dbReference type="InterPro" id="IPR000595">
    <property type="entry name" value="cNMP-bd_dom"/>
</dbReference>
<dbReference type="SMART" id="SM00100">
    <property type="entry name" value="cNMP"/>
    <property type="match status" value="3"/>
</dbReference>
<feature type="domain" description="Cyclic nucleotide-binding" evidence="3">
    <location>
        <begin position="659"/>
        <end position="798"/>
    </location>
</feature>